<name>A0ABV3SLC8_9HYPH</name>
<dbReference type="PANTHER" id="PTHR43857:SF1">
    <property type="entry name" value="YJGH FAMILY PROTEIN"/>
    <property type="match status" value="1"/>
</dbReference>
<protein>
    <submittedName>
        <fullName evidence="1">Rid family hydrolase</fullName>
    </submittedName>
</protein>
<dbReference type="Gene3D" id="3.30.1330.40">
    <property type="entry name" value="RutC-like"/>
    <property type="match status" value="2"/>
</dbReference>
<accession>A0ABV3SLC8</accession>
<dbReference type="InterPro" id="IPR006175">
    <property type="entry name" value="YjgF/YER057c/UK114"/>
</dbReference>
<sequence>MTRQTLQPEYFPYLDYRRFAFSLGVIADSGIWMSGCTAVRHEADTNKMVVDGGLIEQAEIVFDKIRLCLDPARKGLGDITRVVRYIRSDVLADVPALDALQRSLLGPSVVSTDIVVKRLLREHALLEVEAFVPGMHGFQHLPSVLGATGEDAERALGVALRDGPTVLRQTQFVAPGDKARALTLPEGHAAIICPCLPNGGEGVQIETTIARPGPSNVVFLSVTGDPALDGIGAQCRDAYERLGRMLDAADSSFEDVLKTTEFITPEALTSYRDTAQVRRDIFSEPFPAATGVVCEGLTRPGSLIVVEAAAQVGPGAAG</sequence>
<dbReference type="GO" id="GO:0016787">
    <property type="term" value="F:hydrolase activity"/>
    <property type="evidence" value="ECO:0007669"/>
    <property type="project" value="UniProtKB-KW"/>
</dbReference>
<dbReference type="Proteomes" id="UP001556692">
    <property type="component" value="Unassembled WGS sequence"/>
</dbReference>
<evidence type="ECO:0000313" key="1">
    <source>
        <dbReference type="EMBL" id="MEX0407595.1"/>
    </source>
</evidence>
<proteinExistence type="predicted"/>
<dbReference type="Pfam" id="PF01042">
    <property type="entry name" value="Ribonuc_L-PSP"/>
    <property type="match status" value="1"/>
</dbReference>
<reference evidence="1 2" key="1">
    <citation type="submission" date="2024-05" db="EMBL/GenBank/DDBJ databases">
        <authorList>
            <person name="Jiang F."/>
        </authorList>
    </citation>
    <scope>NUCLEOTIDE SEQUENCE [LARGE SCALE GENOMIC DNA]</scope>
    <source>
        <strain evidence="1 2">LZ166</strain>
    </source>
</reference>
<dbReference type="RefSeq" id="WP_367955471.1">
    <property type="nucleotide sequence ID" value="NZ_JBDPGJ010000004.1"/>
</dbReference>
<gene>
    <name evidence="1" type="ORF">ABGN05_18205</name>
</gene>
<keyword evidence="2" id="KW-1185">Reference proteome</keyword>
<dbReference type="SUPFAM" id="SSF55298">
    <property type="entry name" value="YjgF-like"/>
    <property type="match status" value="2"/>
</dbReference>
<dbReference type="EMBL" id="JBDPGJ010000004">
    <property type="protein sequence ID" value="MEX0407595.1"/>
    <property type="molecule type" value="Genomic_DNA"/>
</dbReference>
<comment type="caution">
    <text evidence="1">The sequence shown here is derived from an EMBL/GenBank/DDBJ whole genome shotgun (WGS) entry which is preliminary data.</text>
</comment>
<evidence type="ECO:0000313" key="2">
    <source>
        <dbReference type="Proteomes" id="UP001556692"/>
    </source>
</evidence>
<dbReference type="InterPro" id="IPR035959">
    <property type="entry name" value="RutC-like_sf"/>
</dbReference>
<keyword evidence="1" id="KW-0378">Hydrolase</keyword>
<organism evidence="1 2">
    <name type="scientific">Aquibium pacificus</name>
    <dbReference type="NCBI Taxonomy" id="3153579"/>
    <lineage>
        <taxon>Bacteria</taxon>
        <taxon>Pseudomonadati</taxon>
        <taxon>Pseudomonadota</taxon>
        <taxon>Alphaproteobacteria</taxon>
        <taxon>Hyphomicrobiales</taxon>
        <taxon>Phyllobacteriaceae</taxon>
        <taxon>Aquibium</taxon>
    </lineage>
</organism>
<dbReference type="PANTHER" id="PTHR43857">
    <property type="entry name" value="BLR7761 PROTEIN"/>
    <property type="match status" value="1"/>
</dbReference>